<keyword evidence="3" id="KW-0812">Transmembrane</keyword>
<organism evidence="9 10">
    <name type="scientific">Paramuribaculum intestinale</name>
    <dbReference type="NCBI Taxonomy" id="2094151"/>
    <lineage>
        <taxon>Bacteria</taxon>
        <taxon>Pseudomonadati</taxon>
        <taxon>Bacteroidota</taxon>
        <taxon>Bacteroidia</taxon>
        <taxon>Bacteroidales</taxon>
        <taxon>Muribaculaceae</taxon>
        <taxon>Paramuribaculum</taxon>
    </lineage>
</organism>
<comment type="caution">
    <text evidence="9">The sequence shown here is derived from an EMBL/GenBank/DDBJ whole genome shotgun (WGS) entry which is preliminary data.</text>
</comment>
<evidence type="ECO:0000256" key="1">
    <source>
        <dbReference type="ARBA" id="ARBA00004370"/>
    </source>
</evidence>
<dbReference type="PANTHER" id="PTHR12815:SF47">
    <property type="entry name" value="TRANSLOCATION AND ASSEMBLY MODULE SUBUNIT TAMA"/>
    <property type="match status" value="1"/>
</dbReference>
<keyword evidence="2" id="KW-1134">Transmembrane beta strand</keyword>
<dbReference type="InterPro" id="IPR034746">
    <property type="entry name" value="POTRA"/>
</dbReference>
<keyword evidence="4 7" id="KW-0732">Signal</keyword>
<dbReference type="GO" id="GO:0071709">
    <property type="term" value="P:membrane assembly"/>
    <property type="evidence" value="ECO:0007669"/>
    <property type="project" value="InterPro"/>
</dbReference>
<protein>
    <submittedName>
        <fullName evidence="9">Outer membrane protein assembly factor BamA</fullName>
    </submittedName>
</protein>
<evidence type="ECO:0000313" key="10">
    <source>
        <dbReference type="Proteomes" id="UP000244925"/>
    </source>
</evidence>
<feature type="chain" id="PRO_5015944625" evidence="7">
    <location>
        <begin position="27"/>
        <end position="886"/>
    </location>
</feature>
<evidence type="ECO:0000256" key="5">
    <source>
        <dbReference type="ARBA" id="ARBA00023136"/>
    </source>
</evidence>
<evidence type="ECO:0000256" key="6">
    <source>
        <dbReference type="ARBA" id="ARBA00023237"/>
    </source>
</evidence>
<dbReference type="Gene3D" id="2.40.160.50">
    <property type="entry name" value="membrane protein fhac: a member of the omp85/tpsb transporter family"/>
    <property type="match status" value="1"/>
</dbReference>
<evidence type="ECO:0000256" key="7">
    <source>
        <dbReference type="SAM" id="SignalP"/>
    </source>
</evidence>
<evidence type="ECO:0000259" key="8">
    <source>
        <dbReference type="PROSITE" id="PS51779"/>
    </source>
</evidence>
<proteinExistence type="predicted"/>
<keyword evidence="10" id="KW-1185">Reference proteome</keyword>
<accession>A0A2V1J2D8</accession>
<dbReference type="InterPro" id="IPR023707">
    <property type="entry name" value="OM_assembly_BamA"/>
</dbReference>
<gene>
    <name evidence="9" type="ORF">C5O25_03250</name>
</gene>
<dbReference type="Pfam" id="PF07244">
    <property type="entry name" value="POTRA"/>
    <property type="match status" value="5"/>
</dbReference>
<dbReference type="PIRSF" id="PIRSF006076">
    <property type="entry name" value="OM_assembly_OMP85"/>
    <property type="match status" value="1"/>
</dbReference>
<sequence length="886" mass="101525">MNKLSQIYRNLIAFAALALMAGQPAAGMVSQPADTVYNPPVVFNSMPRSYEIAEISVDGADNYEDHIVIGYSGLKTGERIEIPGDELTQAMKRLWRQGLFSKVQITVDKTADDKAWLTIHLREQPQISKIEYQGVKKGEKNDLQERLQLYEGNQVTQNIVNRATMIIKAYYKEKGFGNAEVSIVLHEDLSAPNKMIVEINVDKHDKLKVHKIYIDGNEMLSDKKIKSAMKKTNENGNLLNLFKQKKFVESDYQDDLNRILEKYNELGYRDAKILSDSVVPFDEKTVDVHINVEEGQKYYISDISWVGNTVIETDRLNRILDIRPGEVYNQKLLEKRTQTDEDAVANYYLNNGYLFYQLVPIEKNVRGDSIDLELRMMEGPQARINRVEINGNDRLYEKVVRRELYIRPGELFRKDDLVRSIREIAQTGHFNPENLNPDIRPNQEDGTVDIILPLESKANDQIEFSLGWGQTGVIGKVALKFTNFSIKNLFNPGSYKGIIPQGEGQTFTVSAQTNARYYQQYAVSFLDPWFGGKRPNSLSVSAYFSRQTGVNDSYYNNNWYNSGYGYGYPYGYGYGYGYGNYGYGYDNQYSYENAYDPNKVLQMAGVTLGFGKRLNWPDDYFSFTTELSYQWYYLKNWDYLYYMNNGTSNSLVLGLTLARNSIDSPLYTRRGSQFSLSLQMTPPASLFGKHDWKQLSEENTTEAKKKMYRWIEYWKLKFQSRTYTPLNNPTGKWTLVMMTRADFGLLGSYNKYLKTPFETFYVGGDGMSGSYSYATETVALRGYDNGALTPWGYDGYAYARLGVELHFPFMLQPTTTIYGLTFLEAGNAWTNVKDFSPFNLKRSAGAGVRIFLPMVGLMGIDWGYGFDKVFGRRGGSHFHFILGQEF</sequence>
<dbReference type="Gene3D" id="3.10.20.310">
    <property type="entry name" value="membrane protein fhac"/>
    <property type="match status" value="5"/>
</dbReference>
<evidence type="ECO:0000256" key="4">
    <source>
        <dbReference type="ARBA" id="ARBA00022729"/>
    </source>
</evidence>
<comment type="subcellular location">
    <subcellularLocation>
        <location evidence="1">Membrane</location>
    </subcellularLocation>
</comment>
<dbReference type="AlphaFoldDB" id="A0A2V1J2D8"/>
<name>A0A2V1J2D8_9BACT</name>
<dbReference type="EMBL" id="PUBV01000004">
    <property type="protein sequence ID" value="PWB08924.1"/>
    <property type="molecule type" value="Genomic_DNA"/>
</dbReference>
<evidence type="ECO:0000256" key="3">
    <source>
        <dbReference type="ARBA" id="ARBA00022692"/>
    </source>
</evidence>
<dbReference type="Proteomes" id="UP000244925">
    <property type="component" value="Unassembled WGS sequence"/>
</dbReference>
<dbReference type="GO" id="GO:0019867">
    <property type="term" value="C:outer membrane"/>
    <property type="evidence" value="ECO:0007669"/>
    <property type="project" value="InterPro"/>
</dbReference>
<dbReference type="InterPro" id="IPR039910">
    <property type="entry name" value="D15-like"/>
</dbReference>
<feature type="signal peptide" evidence="7">
    <location>
        <begin position="1"/>
        <end position="26"/>
    </location>
</feature>
<dbReference type="PROSITE" id="PS51779">
    <property type="entry name" value="POTRA"/>
    <property type="match status" value="2"/>
</dbReference>
<evidence type="ECO:0000256" key="2">
    <source>
        <dbReference type="ARBA" id="ARBA00022452"/>
    </source>
</evidence>
<dbReference type="InterPro" id="IPR010827">
    <property type="entry name" value="BamA/TamA_POTRA"/>
</dbReference>
<dbReference type="PANTHER" id="PTHR12815">
    <property type="entry name" value="SORTING AND ASSEMBLY MACHINERY SAMM50 PROTEIN FAMILY MEMBER"/>
    <property type="match status" value="1"/>
</dbReference>
<dbReference type="RefSeq" id="WP_107035311.1">
    <property type="nucleotide sequence ID" value="NZ_CAOXDM010000035.1"/>
</dbReference>
<evidence type="ECO:0000313" key="9">
    <source>
        <dbReference type="EMBL" id="PWB08924.1"/>
    </source>
</evidence>
<feature type="domain" description="POTRA" evidence="8">
    <location>
        <begin position="207"/>
        <end position="295"/>
    </location>
</feature>
<keyword evidence="6" id="KW-0998">Cell outer membrane</keyword>
<keyword evidence="5" id="KW-0472">Membrane</keyword>
<feature type="domain" description="POTRA" evidence="8">
    <location>
        <begin position="298"/>
        <end position="379"/>
    </location>
</feature>
<reference evidence="10" key="1">
    <citation type="submission" date="2018-02" db="EMBL/GenBank/DDBJ databases">
        <authorList>
            <person name="Clavel T."/>
            <person name="Strowig T."/>
        </authorList>
    </citation>
    <scope>NUCLEOTIDE SEQUENCE [LARGE SCALE GENOMIC DNA]</scope>
    <source>
        <strain evidence="10">DSM 100764</strain>
    </source>
</reference>